<dbReference type="GO" id="GO:0016020">
    <property type="term" value="C:membrane"/>
    <property type="evidence" value="ECO:0007669"/>
    <property type="project" value="UniProtKB-SubCell"/>
</dbReference>
<name>A0A225AD85_TALAT</name>
<proteinExistence type="inferred from homology"/>
<dbReference type="EMBL" id="LFMY01000008">
    <property type="protein sequence ID" value="OKL59122.1"/>
    <property type="molecule type" value="Genomic_DNA"/>
</dbReference>
<dbReference type="PANTHER" id="PTHR20855">
    <property type="entry name" value="ADIPOR/PROGESTIN RECEPTOR-RELATED"/>
    <property type="match status" value="1"/>
</dbReference>
<evidence type="ECO:0000313" key="8">
    <source>
        <dbReference type="EMBL" id="OKL59122.1"/>
    </source>
</evidence>
<feature type="transmembrane region" description="Helical" evidence="7">
    <location>
        <begin position="212"/>
        <end position="234"/>
    </location>
</feature>
<reference evidence="8 9" key="1">
    <citation type="submission" date="2015-06" db="EMBL/GenBank/DDBJ databases">
        <title>Talaromyces atroroseus IBT 11181 draft genome.</title>
        <authorList>
            <person name="Rasmussen K.B."/>
            <person name="Rasmussen S."/>
            <person name="Petersen B."/>
            <person name="Sicheritz-Ponten T."/>
            <person name="Mortensen U.H."/>
            <person name="Thrane U."/>
        </authorList>
    </citation>
    <scope>NUCLEOTIDE SEQUENCE [LARGE SCALE GENOMIC DNA]</scope>
    <source>
        <strain evidence="8 9">IBT 11181</strain>
    </source>
</reference>
<comment type="similarity">
    <text evidence="2">Belongs to the ADIPOR family.</text>
</comment>
<keyword evidence="5 7" id="KW-0472">Membrane</keyword>
<dbReference type="PANTHER" id="PTHR20855:SF52">
    <property type="entry name" value="ADIPONECTIN RECEPTOR PROTEIN"/>
    <property type="match status" value="1"/>
</dbReference>
<keyword evidence="4 7" id="KW-1133">Transmembrane helix</keyword>
<keyword evidence="3 7" id="KW-0812">Transmembrane</keyword>
<dbReference type="OrthoDB" id="529367at2759"/>
<feature type="binding site" evidence="6">
    <location>
        <position position="281"/>
    </location>
    <ligand>
        <name>Zn(2+)</name>
        <dbReference type="ChEBI" id="CHEBI:29105"/>
    </ligand>
</feature>
<evidence type="ECO:0000256" key="7">
    <source>
        <dbReference type="SAM" id="Phobius"/>
    </source>
</evidence>
<feature type="transmembrane region" description="Helical" evidence="7">
    <location>
        <begin position="181"/>
        <end position="200"/>
    </location>
</feature>
<feature type="binding site" evidence="6">
    <location>
        <position position="285"/>
    </location>
    <ligand>
        <name>Zn(2+)</name>
        <dbReference type="ChEBI" id="CHEBI:29105"/>
    </ligand>
</feature>
<dbReference type="Pfam" id="PF03006">
    <property type="entry name" value="HlyIII"/>
    <property type="match status" value="1"/>
</dbReference>
<evidence type="ECO:0000256" key="5">
    <source>
        <dbReference type="ARBA" id="ARBA00023136"/>
    </source>
</evidence>
<sequence length="346" mass="38621">MSEPEIKRRLVHGVHTSTMDARPAAAGPTAQGKARTVGWHEISEYQRDNKYILSGYRPERASYHEILTSLTFLHNETCNVYTHLAGALLLPLIAAVFMQVLSEPQFIDVSGTDHVMFGIFFWSAECCLIFSATYHLVGPHSHDVEQFWHRMDLLGIVIVTVGTFIPGIYYIFTCEPSLQKLHWVIIVTSGSATAALISIPKFRTLRWRKARVSAYVALGASAFIPLLHGVQLYGLEYMLQYSGMKWYLLELVLYGGGAGLYASRTPERFAPGKFDIWGSSHQIFHVCILCAMLLIELAKGSKQQACHDLLALNSLILSNFLECSGYINFFLLGSSVPTQTYSKSTA</sequence>
<evidence type="ECO:0000256" key="2">
    <source>
        <dbReference type="ARBA" id="ARBA00007018"/>
    </source>
</evidence>
<organism evidence="8 9">
    <name type="scientific">Talaromyces atroroseus</name>
    <dbReference type="NCBI Taxonomy" id="1441469"/>
    <lineage>
        <taxon>Eukaryota</taxon>
        <taxon>Fungi</taxon>
        <taxon>Dikarya</taxon>
        <taxon>Ascomycota</taxon>
        <taxon>Pezizomycotina</taxon>
        <taxon>Eurotiomycetes</taxon>
        <taxon>Eurotiomycetidae</taxon>
        <taxon>Eurotiales</taxon>
        <taxon>Trichocomaceae</taxon>
        <taxon>Talaromyces</taxon>
        <taxon>Talaromyces sect. Trachyspermi</taxon>
    </lineage>
</organism>
<feature type="transmembrane region" description="Helical" evidence="7">
    <location>
        <begin position="114"/>
        <end position="133"/>
    </location>
</feature>
<feature type="transmembrane region" description="Helical" evidence="7">
    <location>
        <begin position="282"/>
        <end position="298"/>
    </location>
</feature>
<dbReference type="GeneID" id="31005722"/>
<keyword evidence="6" id="KW-0862">Zinc</keyword>
<protein>
    <submittedName>
        <fullName evidence="8">Uncharacterized protein</fullName>
    </submittedName>
</protein>
<dbReference type="GO" id="GO:0006882">
    <property type="term" value="P:intracellular zinc ion homeostasis"/>
    <property type="evidence" value="ECO:0007669"/>
    <property type="project" value="TreeGrafter"/>
</dbReference>
<comment type="subcellular location">
    <subcellularLocation>
        <location evidence="1">Membrane</location>
        <topology evidence="1">Multi-pass membrane protein</topology>
    </subcellularLocation>
</comment>
<dbReference type="RefSeq" id="XP_020119243.1">
    <property type="nucleotide sequence ID" value="XM_020268294.1"/>
</dbReference>
<feature type="transmembrane region" description="Helical" evidence="7">
    <location>
        <begin position="310"/>
        <end position="332"/>
    </location>
</feature>
<feature type="binding site" evidence="6">
    <location>
        <position position="135"/>
    </location>
    <ligand>
        <name>Zn(2+)</name>
        <dbReference type="ChEBI" id="CHEBI:29105"/>
    </ligand>
</feature>
<keyword evidence="9" id="KW-1185">Reference proteome</keyword>
<dbReference type="AlphaFoldDB" id="A0A225AD85"/>
<feature type="transmembrane region" description="Helical" evidence="7">
    <location>
        <begin position="153"/>
        <end position="172"/>
    </location>
</feature>
<dbReference type="GO" id="GO:0038023">
    <property type="term" value="F:signaling receptor activity"/>
    <property type="evidence" value="ECO:0007669"/>
    <property type="project" value="TreeGrafter"/>
</dbReference>
<gene>
    <name evidence="8" type="ORF">UA08_05966</name>
</gene>
<evidence type="ECO:0000256" key="3">
    <source>
        <dbReference type="ARBA" id="ARBA00022692"/>
    </source>
</evidence>
<evidence type="ECO:0000256" key="4">
    <source>
        <dbReference type="ARBA" id="ARBA00022989"/>
    </source>
</evidence>
<accession>A0A225AD85</accession>
<evidence type="ECO:0000256" key="1">
    <source>
        <dbReference type="ARBA" id="ARBA00004141"/>
    </source>
</evidence>
<comment type="caution">
    <text evidence="8">The sequence shown here is derived from an EMBL/GenBank/DDBJ whole genome shotgun (WGS) entry which is preliminary data.</text>
</comment>
<dbReference type="STRING" id="1441469.A0A225AD85"/>
<feature type="transmembrane region" description="Helical" evidence="7">
    <location>
        <begin position="80"/>
        <end position="102"/>
    </location>
</feature>
<feature type="transmembrane region" description="Helical" evidence="7">
    <location>
        <begin position="246"/>
        <end position="262"/>
    </location>
</feature>
<evidence type="ECO:0000256" key="6">
    <source>
        <dbReference type="PIRSR" id="PIRSR604254-1"/>
    </source>
</evidence>
<dbReference type="Proteomes" id="UP000214365">
    <property type="component" value="Unassembled WGS sequence"/>
</dbReference>
<dbReference type="GO" id="GO:0046872">
    <property type="term" value="F:metal ion binding"/>
    <property type="evidence" value="ECO:0007669"/>
    <property type="project" value="UniProtKB-KW"/>
</dbReference>
<keyword evidence="6" id="KW-0479">Metal-binding</keyword>
<dbReference type="InterPro" id="IPR004254">
    <property type="entry name" value="AdipoR/HlyIII-related"/>
</dbReference>
<evidence type="ECO:0000313" key="9">
    <source>
        <dbReference type="Proteomes" id="UP000214365"/>
    </source>
</evidence>